<feature type="non-terminal residue" evidence="4">
    <location>
        <position position="292"/>
    </location>
</feature>
<feature type="compositionally biased region" description="Pro residues" evidence="2">
    <location>
        <begin position="269"/>
        <end position="286"/>
    </location>
</feature>
<feature type="domain" description="AB hydrolase-1" evidence="3">
    <location>
        <begin position="22"/>
        <end position="129"/>
    </location>
</feature>
<dbReference type="GO" id="GO:0016787">
    <property type="term" value="F:hydrolase activity"/>
    <property type="evidence" value="ECO:0007669"/>
    <property type="project" value="UniProtKB-KW"/>
</dbReference>
<evidence type="ECO:0000313" key="4">
    <source>
        <dbReference type="EMBL" id="MDI3390609.1"/>
    </source>
</evidence>
<dbReference type="InterPro" id="IPR029058">
    <property type="entry name" value="AB_hydrolase_fold"/>
</dbReference>
<sequence>MDLPSARPLLLHHEVAGPADAPPLVLGPSLGTSMALWEPQLPSLARHFRVFRFDLPGHGGSPAELLPDPAPGRTTVEDLAALVLAVADHHGLTGFHYAGVSLGGAIGAHLAVHRPERLLSLAAICSSAHFGAAQPWYERAALVRREGLAPLVGASPARWFAEPGAGVAASPFGRRLLAGLAGAQPAGYAACCDALAAYDLRDRLGRIAAPTLVVAGSHDVATPVAHARELVDGVPRAALEVIPAGHLAVEAPQALAEVLLTHLRSAAPAPAPAPVPAPGPPPPPPGGRRGGN</sequence>
<reference evidence="4 5" key="1">
    <citation type="submission" date="2023-05" db="EMBL/GenBank/DDBJ databases">
        <title>Draft genome sequence of Streptomyces sp. B-S-A8 isolated from a cave soil in Thailand.</title>
        <authorList>
            <person name="Chamroensaksri N."/>
            <person name="Muangham S."/>
        </authorList>
    </citation>
    <scope>NUCLEOTIDE SEQUENCE [LARGE SCALE GENOMIC DNA]</scope>
    <source>
        <strain evidence="4 5">B-S-A8</strain>
    </source>
</reference>
<keyword evidence="1 4" id="KW-0378">Hydrolase</keyword>
<dbReference type="Pfam" id="PF00561">
    <property type="entry name" value="Abhydrolase_1"/>
    <property type="match status" value="1"/>
</dbReference>
<dbReference type="PANTHER" id="PTHR43798">
    <property type="entry name" value="MONOACYLGLYCEROL LIPASE"/>
    <property type="match status" value="1"/>
</dbReference>
<dbReference type="InterPro" id="IPR000073">
    <property type="entry name" value="AB_hydrolase_1"/>
</dbReference>
<dbReference type="PRINTS" id="PR00111">
    <property type="entry name" value="ABHYDROLASE"/>
</dbReference>
<dbReference type="PANTHER" id="PTHR43798:SF31">
    <property type="entry name" value="AB HYDROLASE SUPERFAMILY PROTEIN YCLE"/>
    <property type="match status" value="1"/>
</dbReference>
<evidence type="ECO:0000259" key="3">
    <source>
        <dbReference type="Pfam" id="PF00561"/>
    </source>
</evidence>
<evidence type="ECO:0000313" key="5">
    <source>
        <dbReference type="Proteomes" id="UP001224661"/>
    </source>
</evidence>
<accession>A0ABT6S2D8</accession>
<evidence type="ECO:0000256" key="2">
    <source>
        <dbReference type="SAM" id="MobiDB-lite"/>
    </source>
</evidence>
<dbReference type="EMBL" id="JASCIR010000057">
    <property type="protein sequence ID" value="MDI3390609.1"/>
    <property type="molecule type" value="Genomic_DNA"/>
</dbReference>
<dbReference type="Gene3D" id="3.40.50.1820">
    <property type="entry name" value="alpha/beta hydrolase"/>
    <property type="match status" value="1"/>
</dbReference>
<dbReference type="Proteomes" id="UP001224661">
    <property type="component" value="Unassembled WGS sequence"/>
</dbReference>
<protein>
    <submittedName>
        <fullName evidence="4">Alpha/beta fold hydrolase</fullName>
    </submittedName>
</protein>
<dbReference type="RefSeq" id="WP_282517095.1">
    <property type="nucleotide sequence ID" value="NZ_JASCIR010000057.1"/>
</dbReference>
<dbReference type="InterPro" id="IPR050266">
    <property type="entry name" value="AB_hydrolase_sf"/>
</dbReference>
<feature type="region of interest" description="Disordered" evidence="2">
    <location>
        <begin position="268"/>
        <end position="292"/>
    </location>
</feature>
<evidence type="ECO:0000256" key="1">
    <source>
        <dbReference type="ARBA" id="ARBA00022801"/>
    </source>
</evidence>
<gene>
    <name evidence="4" type="ORF">QIS99_31100</name>
</gene>
<name>A0ABT6S2D8_9ACTN</name>
<keyword evidence="5" id="KW-1185">Reference proteome</keyword>
<dbReference type="SUPFAM" id="SSF53474">
    <property type="entry name" value="alpha/beta-Hydrolases"/>
    <property type="match status" value="1"/>
</dbReference>
<organism evidence="4 5">
    <name type="scientific">Streptomyces solicavernae</name>
    <dbReference type="NCBI Taxonomy" id="3043614"/>
    <lineage>
        <taxon>Bacteria</taxon>
        <taxon>Bacillati</taxon>
        <taxon>Actinomycetota</taxon>
        <taxon>Actinomycetes</taxon>
        <taxon>Kitasatosporales</taxon>
        <taxon>Streptomycetaceae</taxon>
        <taxon>Streptomyces</taxon>
    </lineage>
</organism>
<comment type="caution">
    <text evidence="4">The sequence shown here is derived from an EMBL/GenBank/DDBJ whole genome shotgun (WGS) entry which is preliminary data.</text>
</comment>
<proteinExistence type="predicted"/>